<dbReference type="GO" id="GO:0016787">
    <property type="term" value="F:hydrolase activity"/>
    <property type="evidence" value="ECO:0007669"/>
    <property type="project" value="UniProtKB-KW"/>
</dbReference>
<dbReference type="OrthoDB" id="9778567at2"/>
<keyword evidence="1" id="KW-0547">Nucleotide-binding</keyword>
<dbReference type="Proteomes" id="UP000028525">
    <property type="component" value="Unassembled WGS sequence"/>
</dbReference>
<dbReference type="PANTHER" id="PTHR34698">
    <property type="entry name" value="5-OXOPROLINASE SUBUNIT B"/>
    <property type="match status" value="1"/>
</dbReference>
<dbReference type="InterPro" id="IPR003833">
    <property type="entry name" value="CT_C_D"/>
</dbReference>
<dbReference type="SMART" id="SM00796">
    <property type="entry name" value="AHS1"/>
    <property type="match status" value="1"/>
</dbReference>
<gene>
    <name evidence="5" type="ORF">IO98_06145</name>
</gene>
<dbReference type="AlphaFoldDB" id="A0A084JPS2"/>
<feature type="domain" description="Carboxyltransferase" evidence="4">
    <location>
        <begin position="2"/>
        <end position="203"/>
    </location>
</feature>
<dbReference type="EMBL" id="JPME01000008">
    <property type="protein sequence ID" value="KEZ90956.1"/>
    <property type="molecule type" value="Genomic_DNA"/>
</dbReference>
<dbReference type="PANTHER" id="PTHR34698:SF2">
    <property type="entry name" value="5-OXOPROLINASE SUBUNIT B"/>
    <property type="match status" value="1"/>
</dbReference>
<organism evidence="5 6">
    <name type="scientific">Lacrimispora celerecrescens</name>
    <dbReference type="NCBI Taxonomy" id="29354"/>
    <lineage>
        <taxon>Bacteria</taxon>
        <taxon>Bacillati</taxon>
        <taxon>Bacillota</taxon>
        <taxon>Clostridia</taxon>
        <taxon>Lachnospirales</taxon>
        <taxon>Lachnospiraceae</taxon>
        <taxon>Lacrimispora</taxon>
    </lineage>
</organism>
<proteinExistence type="predicted"/>
<sequence>MIQIKPVGDCGVLVELGDSISEEVNSKVMELNRRIHGLSVEGILETVPAFCSVLICYDPLKTDYGAVSKVLSLLSESLEGKTGLRGKLVEIPVCYGGSFGPDLSFVAEHGKITEEEVIRIHSSRDYRIYMLGFLPGFPYLGGMDERIFTPRLNSPRTRIPAGSVGIGGEQTGIYSMDSPGGWQLIGRTPYRLFKPEQVGKPLYEAGDSIRFVPISQEEYKEIKRNQEMG</sequence>
<dbReference type="SUPFAM" id="SSF160467">
    <property type="entry name" value="PH0987 N-terminal domain-like"/>
    <property type="match status" value="1"/>
</dbReference>
<dbReference type="Gene3D" id="2.40.100.10">
    <property type="entry name" value="Cyclophilin-like"/>
    <property type="match status" value="1"/>
</dbReference>
<dbReference type="NCBIfam" id="TIGR00370">
    <property type="entry name" value="5-oxoprolinase subunit PxpB"/>
    <property type="match status" value="1"/>
</dbReference>
<accession>A0A084JPS2</accession>
<evidence type="ECO:0000256" key="1">
    <source>
        <dbReference type="ARBA" id="ARBA00022741"/>
    </source>
</evidence>
<evidence type="ECO:0000256" key="2">
    <source>
        <dbReference type="ARBA" id="ARBA00022801"/>
    </source>
</evidence>
<name>A0A084JPS2_9FIRM</name>
<evidence type="ECO:0000313" key="5">
    <source>
        <dbReference type="EMBL" id="KEZ90956.1"/>
    </source>
</evidence>
<protein>
    <submittedName>
        <fullName evidence="5">Allophanate hydrolase</fullName>
    </submittedName>
</protein>
<evidence type="ECO:0000313" key="6">
    <source>
        <dbReference type="Proteomes" id="UP000028525"/>
    </source>
</evidence>
<keyword evidence="3" id="KW-0067">ATP-binding</keyword>
<dbReference type="STRING" id="29354.IO98_06145"/>
<dbReference type="GO" id="GO:0005524">
    <property type="term" value="F:ATP binding"/>
    <property type="evidence" value="ECO:0007669"/>
    <property type="project" value="UniProtKB-KW"/>
</dbReference>
<evidence type="ECO:0000259" key="4">
    <source>
        <dbReference type="SMART" id="SM00796"/>
    </source>
</evidence>
<dbReference type="SUPFAM" id="SSF50891">
    <property type="entry name" value="Cyclophilin-like"/>
    <property type="match status" value="1"/>
</dbReference>
<dbReference type="RefSeq" id="WP_038279044.1">
    <property type="nucleotide sequence ID" value="NZ_JPME01000008.1"/>
</dbReference>
<keyword evidence="2 5" id="KW-0378">Hydrolase</keyword>
<dbReference type="InterPro" id="IPR010016">
    <property type="entry name" value="PxpB"/>
</dbReference>
<dbReference type="InterPro" id="IPR029000">
    <property type="entry name" value="Cyclophilin-like_dom_sf"/>
</dbReference>
<keyword evidence="6" id="KW-1185">Reference proteome</keyword>
<dbReference type="Pfam" id="PF02682">
    <property type="entry name" value="CT_C_D"/>
    <property type="match status" value="1"/>
</dbReference>
<reference evidence="5 6" key="1">
    <citation type="submission" date="2014-07" db="EMBL/GenBank/DDBJ databases">
        <title>Draft genome of Clostridium celerecrescens 152B isolated from sediments associated with methane hydrate from Krishna Godavari basin.</title>
        <authorList>
            <person name="Honkalas V.S."/>
            <person name="Dabir A.P."/>
            <person name="Arora P."/>
            <person name="Dhakephalkar P.K."/>
        </authorList>
    </citation>
    <scope>NUCLEOTIDE SEQUENCE [LARGE SCALE GENOMIC DNA]</scope>
    <source>
        <strain evidence="5 6">152B</strain>
    </source>
</reference>
<dbReference type="Gene3D" id="3.30.1360.40">
    <property type="match status" value="1"/>
</dbReference>
<comment type="caution">
    <text evidence="5">The sequence shown here is derived from an EMBL/GenBank/DDBJ whole genome shotgun (WGS) entry which is preliminary data.</text>
</comment>
<evidence type="ECO:0000256" key="3">
    <source>
        <dbReference type="ARBA" id="ARBA00022840"/>
    </source>
</evidence>